<comment type="caution">
    <text evidence="1">The sequence shown here is derived from an EMBL/GenBank/DDBJ whole genome shotgun (WGS) entry which is preliminary data.</text>
</comment>
<name>A0A9W8CMT6_9FUNG</name>
<dbReference type="Proteomes" id="UP001145021">
    <property type="component" value="Unassembled WGS sequence"/>
</dbReference>
<accession>A0A9W8CMT6</accession>
<keyword evidence="2" id="KW-1185">Reference proteome</keyword>
<dbReference type="EMBL" id="JANBOH010000014">
    <property type="protein sequence ID" value="KAJ1647984.1"/>
    <property type="molecule type" value="Genomic_DNA"/>
</dbReference>
<evidence type="ECO:0000313" key="1">
    <source>
        <dbReference type="EMBL" id="KAJ1647984.1"/>
    </source>
</evidence>
<gene>
    <name evidence="1" type="ORF">LPJ64_000669</name>
</gene>
<protein>
    <submittedName>
        <fullName evidence="1">Uncharacterized protein</fullName>
    </submittedName>
</protein>
<proteinExistence type="predicted"/>
<reference evidence="1" key="1">
    <citation type="submission" date="2022-07" db="EMBL/GenBank/DDBJ databases">
        <title>Phylogenomic reconstructions and comparative analyses of Kickxellomycotina fungi.</title>
        <authorList>
            <person name="Reynolds N.K."/>
            <person name="Stajich J.E."/>
            <person name="Barry K."/>
            <person name="Grigoriev I.V."/>
            <person name="Crous P."/>
            <person name="Smith M.E."/>
        </authorList>
    </citation>
    <scope>NUCLEOTIDE SEQUENCE</scope>
    <source>
        <strain evidence="1">NBRC 105413</strain>
    </source>
</reference>
<dbReference type="AlphaFoldDB" id="A0A9W8CMT6"/>
<sequence>MEASRSTIIKSILVREGPKTINQLFTAAHKSFPEQFKGVSRHKFKRVYLKNLKEFKHVEIKPVRDPEVLEKLRQDPESRVTAAKKEAWLVRISDSLITKYESGKVDLGTSHKNIIEKIEQERSKSKDFWAGSTNKPHDWRAVLEASGHKVSL</sequence>
<organism evidence="1 2">
    <name type="scientific">Coemansia asiatica</name>
    <dbReference type="NCBI Taxonomy" id="1052880"/>
    <lineage>
        <taxon>Eukaryota</taxon>
        <taxon>Fungi</taxon>
        <taxon>Fungi incertae sedis</taxon>
        <taxon>Zoopagomycota</taxon>
        <taxon>Kickxellomycotina</taxon>
        <taxon>Kickxellomycetes</taxon>
        <taxon>Kickxellales</taxon>
        <taxon>Kickxellaceae</taxon>
        <taxon>Coemansia</taxon>
    </lineage>
</organism>
<evidence type="ECO:0000313" key="2">
    <source>
        <dbReference type="Proteomes" id="UP001145021"/>
    </source>
</evidence>